<dbReference type="Pfam" id="PF03350">
    <property type="entry name" value="UPF0114"/>
    <property type="match status" value="1"/>
</dbReference>
<protein>
    <submittedName>
        <fullName evidence="3">Uncharacterized protein</fullName>
    </submittedName>
</protein>
<feature type="transmembrane region" description="Helical" evidence="2">
    <location>
        <begin position="174"/>
        <end position="202"/>
    </location>
</feature>
<evidence type="ECO:0000256" key="2">
    <source>
        <dbReference type="SAM" id="Phobius"/>
    </source>
</evidence>
<dbReference type="PANTHER" id="PTHR31721:SF3">
    <property type="entry name" value="EXPRESSED PROTEIN"/>
    <property type="match status" value="1"/>
</dbReference>
<evidence type="ECO:0000313" key="3">
    <source>
        <dbReference type="EMBL" id="KAJ4815073.1"/>
    </source>
</evidence>
<reference evidence="3" key="1">
    <citation type="submission" date="2022-08" db="EMBL/GenBank/DDBJ databases">
        <authorList>
            <person name="Marques A."/>
        </authorList>
    </citation>
    <scope>NUCLEOTIDE SEQUENCE</scope>
    <source>
        <strain evidence="3">RhyPub2mFocal</strain>
        <tissue evidence="3">Leaves</tissue>
    </source>
</reference>
<proteinExistence type="predicted"/>
<keyword evidence="2" id="KW-0472">Membrane</keyword>
<keyword evidence="2" id="KW-1133">Transmembrane helix</keyword>
<dbReference type="AlphaFoldDB" id="A0AAV8HK00"/>
<name>A0AAV8HK00_9POAL</name>
<comment type="caution">
    <text evidence="3">The sequence shown here is derived from an EMBL/GenBank/DDBJ whole genome shotgun (WGS) entry which is preliminary data.</text>
</comment>
<dbReference type="PANTHER" id="PTHR31721">
    <property type="entry name" value="OS06G0710300 PROTEIN"/>
    <property type="match status" value="1"/>
</dbReference>
<dbReference type="InterPro" id="IPR005134">
    <property type="entry name" value="UPF0114"/>
</dbReference>
<keyword evidence="2" id="KW-0812">Transmembrane</keyword>
<accession>A0AAV8HK00</accession>
<gene>
    <name evidence="3" type="ORF">LUZ62_027639</name>
</gene>
<sequence length="298" mass="32795">MAGVVNRMLRTSTTVRSDLSSSPSPSSSSSTSPCHLQSVKYSLEHGRDGFELKNRVETRSHRGRSAVVLMPVPHEKWQLPGQQKDNSNNFITYLQNMFQSIGRFFRPWRNCWVEAIEILFEKGIIGSQSFALIAVAGSLVGSILCFVEGCFLVLKSLGEHFRFIPSTGIDQALIVKLLVEAIDMFLIGTALLTFGMALYVMFVGSTEFKHRKSHISESNFGSFNLKKLKQGMEKQSVAQAKTKVGHAVLLLLQAGVMEKFTNVPLVSGADLACFSGAILASSASVFLLSRLMVPQNQK</sequence>
<evidence type="ECO:0000256" key="1">
    <source>
        <dbReference type="SAM" id="MobiDB-lite"/>
    </source>
</evidence>
<organism evidence="3 4">
    <name type="scientific">Rhynchospora pubera</name>
    <dbReference type="NCBI Taxonomy" id="906938"/>
    <lineage>
        <taxon>Eukaryota</taxon>
        <taxon>Viridiplantae</taxon>
        <taxon>Streptophyta</taxon>
        <taxon>Embryophyta</taxon>
        <taxon>Tracheophyta</taxon>
        <taxon>Spermatophyta</taxon>
        <taxon>Magnoliopsida</taxon>
        <taxon>Liliopsida</taxon>
        <taxon>Poales</taxon>
        <taxon>Cyperaceae</taxon>
        <taxon>Cyperoideae</taxon>
        <taxon>Rhynchosporeae</taxon>
        <taxon>Rhynchospora</taxon>
    </lineage>
</organism>
<feature type="transmembrane region" description="Helical" evidence="2">
    <location>
        <begin position="130"/>
        <end position="154"/>
    </location>
</feature>
<dbReference type="EMBL" id="JAMFTS010000001">
    <property type="protein sequence ID" value="KAJ4815073.1"/>
    <property type="molecule type" value="Genomic_DNA"/>
</dbReference>
<feature type="compositionally biased region" description="Low complexity" evidence="1">
    <location>
        <begin position="12"/>
        <end position="33"/>
    </location>
</feature>
<feature type="region of interest" description="Disordered" evidence="1">
    <location>
        <begin position="12"/>
        <end position="34"/>
    </location>
</feature>
<keyword evidence="4" id="KW-1185">Reference proteome</keyword>
<dbReference type="Proteomes" id="UP001140206">
    <property type="component" value="Chromosome 1"/>
</dbReference>
<evidence type="ECO:0000313" key="4">
    <source>
        <dbReference type="Proteomes" id="UP001140206"/>
    </source>
</evidence>